<feature type="region of interest" description="Disordered" evidence="1">
    <location>
        <begin position="720"/>
        <end position="847"/>
    </location>
</feature>
<dbReference type="InterPro" id="IPR009060">
    <property type="entry name" value="UBA-like_sf"/>
</dbReference>
<feature type="compositionally biased region" description="Gly residues" evidence="1">
    <location>
        <begin position="771"/>
        <end position="786"/>
    </location>
</feature>
<dbReference type="PANTHER" id="PTHR21494">
    <property type="entry name" value="ACTIVATING SIGNAL COINTEGRATOR 1 COMPLEX SUBUNIT 2 ASC-1 COMPLEX SUBUNIT P100"/>
    <property type="match status" value="1"/>
</dbReference>
<dbReference type="Gene3D" id="1.10.8.10">
    <property type="entry name" value="DNA helicase RuvA subunit, C-terminal domain"/>
    <property type="match status" value="1"/>
</dbReference>
<dbReference type="PANTHER" id="PTHR21494:SF0">
    <property type="entry name" value="ACTIVATING SIGNAL COINTEGRATOR 1 COMPLEX SUBUNIT 2"/>
    <property type="match status" value="1"/>
</dbReference>
<reference evidence="3 4" key="1">
    <citation type="submission" date="2024-01" db="EMBL/GenBank/DDBJ databases">
        <title>The complete chloroplast genome sequence of Lithospermum erythrorhizon: insights into the phylogenetic relationship among Boraginaceae species and the maternal lineages of purple gromwells.</title>
        <authorList>
            <person name="Okada T."/>
            <person name="Watanabe K."/>
        </authorList>
    </citation>
    <scope>NUCLEOTIDE SEQUENCE [LARGE SCALE GENOMIC DNA]</scope>
</reference>
<comment type="caution">
    <text evidence="3">The sequence shown here is derived from an EMBL/GenBank/DDBJ whole genome shotgun (WGS) entry which is preliminary data.</text>
</comment>
<feature type="region of interest" description="Disordered" evidence="1">
    <location>
        <begin position="606"/>
        <end position="657"/>
    </location>
</feature>
<dbReference type="InterPro" id="IPR041800">
    <property type="entry name" value="ASCC2_CUE"/>
</dbReference>
<feature type="compositionally biased region" description="Low complexity" evidence="1">
    <location>
        <begin position="554"/>
        <end position="563"/>
    </location>
</feature>
<dbReference type="PROSITE" id="PS51140">
    <property type="entry name" value="CUE"/>
    <property type="match status" value="1"/>
</dbReference>
<protein>
    <recommendedName>
        <fullName evidence="2">CUE domain-containing protein</fullName>
    </recommendedName>
</protein>
<gene>
    <name evidence="3" type="ORF">LIER_20443</name>
</gene>
<dbReference type="CDD" id="cd14364">
    <property type="entry name" value="CUE_ASCC2"/>
    <property type="match status" value="1"/>
</dbReference>
<name>A0AAV3QQL3_LITER</name>
<feature type="compositionally biased region" description="Basic and acidic residues" evidence="1">
    <location>
        <begin position="528"/>
        <end position="540"/>
    </location>
</feature>
<dbReference type="Pfam" id="PF02845">
    <property type="entry name" value="CUE"/>
    <property type="match status" value="1"/>
</dbReference>
<sequence length="847" mass="92987">MSNRHLPKSLSNSLRQSGGGAAGDFVNYLPQDEAVAVGRGADPVESQRVVDLLNRELSRLLKFNPKDFWREVSSNASLHDFLESYLKFRSRWYDFPYRGTSGMVAGVIIGEFDLSRRVFMVLYRISSCRDPGARAADSLNPRDHSAILQEKKLLDLPKLLDVCAIYARDNEDPTRLLVENAIKAQPWIHDNLTAVVSQFLSIVHTMYQRCNSSLEVLFSSADEHGQGFSHQYSDYLEVMDFINDAAVSMDGFVGAYKHAAVFFCSHVEMSNGHEEVLKTLSRLHDSLVPSLRRAFQIIHTSGKDGVTDDMLSNIAISLKMLSTRIVNFGWKLLYTCYLSDEVYEWNSPLPPAMKMFPANVEDPVIRADILIQSFRDISGDALEGRNHSTFLQNMEKTNKIMSRVQILQKAGWMSMDSEQIQYLSRILKPSLEDTVKEAPHNSSSGTGTMFQADEDAVFTESKISQVKDLFPEYGKGYISACLEVYNQNPEEVIQRILEGTLHKELLSLDVSLESIPQNRSVPSFPANDKGKGKLTEETVPSRKIPPPANIHQVGGSSNSSSGGRYMRKGRTDLPDSETLDSRSGSDLAKTASLALQLEYEDEYDDSFDDLGMGVGDSGFDEAETAGDSSTSHRSKQQGTSAGSETRDPTNTKWGSRKAPQFYVKDGKNYSYKVAGSVGVANYNEASLINQVQKGQIHGLGRGGNIPLGAERRISEYIEGKGDASDMNGGGGQPRTGNFRGGRGGRRGGRGYSISGSTEEQDDPSKMKEGEGPPGTGNFRGGRGGRIGRNHSISGSNVEQDGPSEMKEGEGQPGPGSFRGSRGGGRGGRNHNRKDRALKKHFSGISGV</sequence>
<evidence type="ECO:0000313" key="4">
    <source>
        <dbReference type="Proteomes" id="UP001454036"/>
    </source>
</evidence>
<evidence type="ECO:0000313" key="3">
    <source>
        <dbReference type="EMBL" id="GAA0164913.1"/>
    </source>
</evidence>
<feature type="compositionally biased region" description="Gly residues" evidence="1">
    <location>
        <begin position="727"/>
        <end position="741"/>
    </location>
</feature>
<keyword evidence="4" id="KW-1185">Reference proteome</keyword>
<dbReference type="InterPro" id="IPR003892">
    <property type="entry name" value="CUE"/>
</dbReference>
<dbReference type="SUPFAM" id="SSF46934">
    <property type="entry name" value="UBA-like"/>
    <property type="match status" value="1"/>
</dbReference>
<feature type="compositionally biased region" description="Polar residues" evidence="1">
    <location>
        <begin position="626"/>
        <end position="643"/>
    </location>
</feature>
<feature type="compositionally biased region" description="Basic residues" evidence="1">
    <location>
        <begin position="827"/>
        <end position="841"/>
    </location>
</feature>
<dbReference type="InterPro" id="IPR052586">
    <property type="entry name" value="ASCC2"/>
</dbReference>
<dbReference type="SMART" id="SM00546">
    <property type="entry name" value="CUE"/>
    <property type="match status" value="1"/>
</dbReference>
<organism evidence="3 4">
    <name type="scientific">Lithospermum erythrorhizon</name>
    <name type="common">Purple gromwell</name>
    <name type="synonym">Lithospermum officinale var. erythrorhizon</name>
    <dbReference type="NCBI Taxonomy" id="34254"/>
    <lineage>
        <taxon>Eukaryota</taxon>
        <taxon>Viridiplantae</taxon>
        <taxon>Streptophyta</taxon>
        <taxon>Embryophyta</taxon>
        <taxon>Tracheophyta</taxon>
        <taxon>Spermatophyta</taxon>
        <taxon>Magnoliopsida</taxon>
        <taxon>eudicotyledons</taxon>
        <taxon>Gunneridae</taxon>
        <taxon>Pentapetalae</taxon>
        <taxon>asterids</taxon>
        <taxon>lamiids</taxon>
        <taxon>Boraginales</taxon>
        <taxon>Boraginaceae</taxon>
        <taxon>Boraginoideae</taxon>
        <taxon>Lithospermeae</taxon>
        <taxon>Lithospermum</taxon>
    </lineage>
</organism>
<proteinExistence type="predicted"/>
<dbReference type="EMBL" id="BAABME010005193">
    <property type="protein sequence ID" value="GAA0164913.1"/>
    <property type="molecule type" value="Genomic_DNA"/>
</dbReference>
<feature type="domain" description="CUE" evidence="2">
    <location>
        <begin position="458"/>
        <end position="501"/>
    </location>
</feature>
<evidence type="ECO:0000256" key="1">
    <source>
        <dbReference type="SAM" id="MobiDB-lite"/>
    </source>
</evidence>
<dbReference type="AlphaFoldDB" id="A0AAV3QQL3"/>
<dbReference type="GO" id="GO:0043130">
    <property type="term" value="F:ubiquitin binding"/>
    <property type="evidence" value="ECO:0007669"/>
    <property type="project" value="InterPro"/>
</dbReference>
<accession>A0AAV3QQL3</accession>
<evidence type="ECO:0000259" key="2">
    <source>
        <dbReference type="PROSITE" id="PS51140"/>
    </source>
</evidence>
<feature type="region of interest" description="Disordered" evidence="1">
    <location>
        <begin position="517"/>
        <end position="587"/>
    </location>
</feature>
<dbReference type="Proteomes" id="UP001454036">
    <property type="component" value="Unassembled WGS sequence"/>
</dbReference>